<dbReference type="PROSITE" id="PS51257">
    <property type="entry name" value="PROKAR_LIPOPROTEIN"/>
    <property type="match status" value="1"/>
</dbReference>
<dbReference type="AlphaFoldDB" id="A0A4V1WG85"/>
<proteinExistence type="predicted"/>
<feature type="chain" id="PRO_5020501379" evidence="1">
    <location>
        <begin position="27"/>
        <end position="186"/>
    </location>
</feature>
<dbReference type="OrthoDB" id="9844263at2"/>
<keyword evidence="1" id="KW-0732">Signal</keyword>
<reference evidence="2 3" key="1">
    <citation type="submission" date="2019-02" db="EMBL/GenBank/DDBJ databases">
        <title>Genome sequence of the sea-ice species Brumimicrobium glaciale.</title>
        <authorList>
            <person name="Bowman J.P."/>
        </authorList>
    </citation>
    <scope>NUCLEOTIDE SEQUENCE [LARGE SCALE GENOMIC DNA]</scope>
    <source>
        <strain evidence="2 3">IC156</strain>
    </source>
</reference>
<gene>
    <name evidence="2" type="ORF">ERX46_02165</name>
</gene>
<evidence type="ECO:0000256" key="1">
    <source>
        <dbReference type="SAM" id="SignalP"/>
    </source>
</evidence>
<dbReference type="Proteomes" id="UP000293952">
    <property type="component" value="Unassembled WGS sequence"/>
</dbReference>
<evidence type="ECO:0000313" key="3">
    <source>
        <dbReference type="Proteomes" id="UP000293952"/>
    </source>
</evidence>
<dbReference type="EMBL" id="SETE01000001">
    <property type="protein sequence ID" value="RYM35821.1"/>
    <property type="molecule type" value="Genomic_DNA"/>
</dbReference>
<comment type="caution">
    <text evidence="2">The sequence shown here is derived from an EMBL/GenBank/DDBJ whole genome shotgun (WGS) entry which is preliminary data.</text>
</comment>
<organism evidence="2 3">
    <name type="scientific">Brumimicrobium glaciale</name>
    <dbReference type="NCBI Taxonomy" id="200475"/>
    <lineage>
        <taxon>Bacteria</taxon>
        <taxon>Pseudomonadati</taxon>
        <taxon>Bacteroidota</taxon>
        <taxon>Flavobacteriia</taxon>
        <taxon>Flavobacteriales</taxon>
        <taxon>Crocinitomicaceae</taxon>
        <taxon>Brumimicrobium</taxon>
    </lineage>
</organism>
<keyword evidence="3" id="KW-1185">Reference proteome</keyword>
<accession>A0A4V1WG85</accession>
<sequence length="186" mass="20383">MKANSFLSKITILSIFVLMFTVSACKKETSNPNPTPPSTSNWDMEANLIYEDGSVVDFKCNFDTSNPFVYPQVSHEDSASYFFLPGNYGQINLIIQGNINGPGNYSYTDWPEDGDIGVNINVMGVGSSGESEFYANYESYSGAATFKVISFANNHIKGTFSGKLFQDAGSKVIIIENGRVETDLVE</sequence>
<dbReference type="RefSeq" id="WP_130092187.1">
    <property type="nucleotide sequence ID" value="NZ_SETE01000001.1"/>
</dbReference>
<protein>
    <submittedName>
        <fullName evidence="2">Uncharacterized protein</fullName>
    </submittedName>
</protein>
<name>A0A4V1WG85_9FLAO</name>
<evidence type="ECO:0000313" key="2">
    <source>
        <dbReference type="EMBL" id="RYM35821.1"/>
    </source>
</evidence>
<feature type="signal peptide" evidence="1">
    <location>
        <begin position="1"/>
        <end position="26"/>
    </location>
</feature>